<dbReference type="OrthoDB" id="3596450at2759"/>
<organism evidence="2 3">
    <name type="scientific">Coniochaeta pulveracea</name>
    <dbReference type="NCBI Taxonomy" id="177199"/>
    <lineage>
        <taxon>Eukaryota</taxon>
        <taxon>Fungi</taxon>
        <taxon>Dikarya</taxon>
        <taxon>Ascomycota</taxon>
        <taxon>Pezizomycotina</taxon>
        <taxon>Sordariomycetes</taxon>
        <taxon>Sordariomycetidae</taxon>
        <taxon>Coniochaetales</taxon>
        <taxon>Coniochaetaceae</taxon>
        <taxon>Coniochaeta</taxon>
    </lineage>
</organism>
<sequence>MERNMMATNLAGERLEPASNATMLPKFSHLCQELRDMIWDVAAAADHTGIYVLHLDGPKPQLYASRAACTELSVRKQSPARYLGSSGMWTASKESRMAMNRAFRRPGTRRHTGARSSVPSKPAPYEPHMAGSTTHISAAAFFGIDDLDQFFTFQRSDLICVTGFQPSRSIFDVNLACTRGLRHFAVEGKPAVPGCRALTELPRLPRGYCALDTEEYRSATRNNSYEFVWLYHLADITPAQVRQIYAGMWQLDVQRGGFHGVVYR</sequence>
<dbReference type="AlphaFoldDB" id="A0A420Y0M1"/>
<dbReference type="InterPro" id="IPR045518">
    <property type="entry name" value="2EXR"/>
</dbReference>
<accession>A0A420Y0M1</accession>
<proteinExistence type="predicted"/>
<protein>
    <recommendedName>
        <fullName evidence="1">2EXR domain-containing protein</fullName>
    </recommendedName>
</protein>
<dbReference type="Pfam" id="PF20150">
    <property type="entry name" value="2EXR"/>
    <property type="match status" value="1"/>
</dbReference>
<comment type="caution">
    <text evidence="2">The sequence shown here is derived from an EMBL/GenBank/DDBJ whole genome shotgun (WGS) entry which is preliminary data.</text>
</comment>
<evidence type="ECO:0000313" key="3">
    <source>
        <dbReference type="Proteomes" id="UP000275385"/>
    </source>
</evidence>
<evidence type="ECO:0000313" key="2">
    <source>
        <dbReference type="EMBL" id="RKU41484.1"/>
    </source>
</evidence>
<dbReference type="EMBL" id="QVQW01000074">
    <property type="protein sequence ID" value="RKU41484.1"/>
    <property type="molecule type" value="Genomic_DNA"/>
</dbReference>
<feature type="domain" description="2EXR" evidence="1">
    <location>
        <begin position="25"/>
        <end position="100"/>
    </location>
</feature>
<keyword evidence="3" id="KW-1185">Reference proteome</keyword>
<name>A0A420Y0M1_9PEZI</name>
<dbReference type="Proteomes" id="UP000275385">
    <property type="component" value="Unassembled WGS sequence"/>
</dbReference>
<evidence type="ECO:0000259" key="1">
    <source>
        <dbReference type="Pfam" id="PF20150"/>
    </source>
</evidence>
<gene>
    <name evidence="2" type="ORF">DL546_005100</name>
</gene>
<reference evidence="2 3" key="1">
    <citation type="submission" date="2018-08" db="EMBL/GenBank/DDBJ databases">
        <title>Draft genome of the lignicolous fungus Coniochaeta pulveracea.</title>
        <authorList>
            <person name="Borstlap C.J."/>
            <person name="De Witt R.N."/>
            <person name="Botha A."/>
            <person name="Volschenk H."/>
        </authorList>
    </citation>
    <scope>NUCLEOTIDE SEQUENCE [LARGE SCALE GENOMIC DNA]</scope>
    <source>
        <strain evidence="2 3">CAB683</strain>
    </source>
</reference>